<reference evidence="5" key="1">
    <citation type="journal article" date="2016" name="Appl. Microbiol. Biotechnol.">
        <title>Adhesion of the genome-sequenced Lactococcus lactis subsp. cremoris IBB477 strain is mediated by specific molecular determinants.</title>
        <authorList>
            <person name="Radziwill-Bienkowska J.M."/>
            <person name="Le D.T."/>
            <person name="Szczesny P."/>
            <person name="Duviau M.P."/>
            <person name="Aleksandrzak-Piekarczyk T."/>
            <person name="Loubiere P."/>
            <person name="Mercier-Bonin M."/>
            <person name="Bardowski J.K."/>
            <person name="Kowalczyk M."/>
        </authorList>
    </citation>
    <scope>NUCLEOTIDE SEQUENCE [LARGE SCALE GENOMIC DNA]</scope>
    <source>
        <strain evidence="5">IBB477</strain>
    </source>
</reference>
<dbReference type="NCBIfam" id="TIGR01760">
    <property type="entry name" value="tape_meas_TP901"/>
    <property type="match status" value="2"/>
</dbReference>
<comment type="caution">
    <text evidence="5">The sequence shown here is derived from an EMBL/GenBank/DDBJ whole genome shotgun (WGS) entry which is preliminary data.</text>
</comment>
<evidence type="ECO:0000256" key="3">
    <source>
        <dbReference type="SAM" id="MobiDB-lite"/>
    </source>
</evidence>
<feature type="region of interest" description="Disordered" evidence="3">
    <location>
        <begin position="1002"/>
        <end position="1063"/>
    </location>
</feature>
<feature type="compositionally biased region" description="Basic and acidic residues" evidence="3">
    <location>
        <begin position="1111"/>
        <end position="1129"/>
    </location>
</feature>
<keyword evidence="2" id="KW-0175">Coiled coil</keyword>
<dbReference type="Proteomes" id="UP000176236">
    <property type="component" value="Chromosome"/>
</dbReference>
<evidence type="ECO:0000313" key="5">
    <source>
        <dbReference type="EMBL" id="OEU40410.1"/>
    </source>
</evidence>
<dbReference type="Pfam" id="PF10145">
    <property type="entry name" value="PhageMin_Tail"/>
    <property type="match status" value="1"/>
</dbReference>
<dbReference type="RefSeq" id="WP_259293267.1">
    <property type="nucleotide sequence ID" value="NZ_CM007353.1"/>
</dbReference>
<dbReference type="InterPro" id="IPR010090">
    <property type="entry name" value="Phage_tape_meas"/>
</dbReference>
<evidence type="ECO:0000256" key="1">
    <source>
        <dbReference type="ARBA" id="ARBA00022612"/>
    </source>
</evidence>
<sequence>MADIMVDSVTTGIDLNETKAVEAINRLKSAVKDSTREWQINEAQAKSAGDAVSASKYRYEGLSEAMEKQKAYIANLSEGMKTINRDTDAGEKAYQKYNAQLTTAERSLASMTGQLNRAKSAYDYQQTGIEDLNKSLSANDKLMQSQIDLYEKTRNKMGAAKAEVSGLSTSYAKQTEIYRAQVTELKRLEAAEGTSSEALVKQKTRVNEAGSALLTYRNKLLEANLALTKIQPFNPDNIVGKSLNTVYQTTEKATTAMAAGYQKVKNAAYQSAFGIAAIGAAAIKGSQMAADLQESYIRTTNLAVTGGEEVAEVTKNVAQMQKDGAQYSVEYGKSQKEIAEGYQELIKRGYTSTEALGAMRSELQASVASGDEFNNVLSVTSQVVDAYGMRTDNAAKMTKNTKDVVNQLAYAADMTATDFASMGKAMEYVGDSAHSAGFQLSETSSAIGILSNHGLEADKAGTGLRKVINSVTAAISAQDASQEDAAKSEAALNEKIAEHQKKLEAAQIVVASGTKNTKSATKAIETQKEAIGKLQNKLEQVQSGSSAKDMLSNLGINKNDLVDANGNLRDLTSIMSIINEKTKNMGTAEKNSVFQQLFGTTGQQAGIILAQNNKELEELNTKVRKSADGQGYVANLANKNMASVKAEMEQFKAAGEAVLIMIGQKFLPVLSDAATSMAKAFNSKEGKQGLEEIASWIAEIFQKLVDTVKFIGEHKDFVVNTAKVFASIWAVNKIGDALSMVKKINNELKIMSGINALSDALSGGGIKTSIGKGVAAEAETVASTVTKGGLATESEALATSGGLSKVSSIGLSRISALLPRLMSLAPLVAGLGIASNVGGELLSKDSNVHKGDVVGGTLGGAAAGAAIGSIIPGVGTVIGASLGGLAGSSYGKKLGDTVREMIKDAKDKSEKLPIVDFDPKAPTKDMKEFSKDYQGFLDKIKKSATIDIVDEKSLEKAKKATADAYVKMSKDIDKFYQNQEKDSKKQVDILVKNGVITQAQADKLNKGQKDSDDKQKAAQKKNLDEMKKNTDKYYSDVAKSQKSYDTQSQKDASNHANLMKKIKSGNTSELLKIEKTYGKNSPEYQQEMNKEIAKENSDFNKAQQAAKKKHNEAMDKLEKDYAKTQTKAEEQMNNQINTATKIAQNKQMDLLEDLKNKKGKLNQKQLIDTIEKADDEYKAVKDKAQKQKDEAVKAANEKYKKTVAAADKERAENGSMSKAQYDEIVKNDYKNNVMEQFQQDKKTTRRCY</sequence>
<feature type="domain" description="Phage tail tape measure protein" evidence="4">
    <location>
        <begin position="326"/>
        <end position="482"/>
    </location>
</feature>
<feature type="region of interest" description="Disordered" evidence="3">
    <location>
        <begin position="1097"/>
        <end position="1129"/>
    </location>
</feature>
<feature type="compositionally biased region" description="Polar residues" evidence="3">
    <location>
        <begin position="1038"/>
        <end position="1056"/>
    </location>
</feature>
<feature type="compositionally biased region" description="Basic and acidic residues" evidence="3">
    <location>
        <begin position="1003"/>
        <end position="1034"/>
    </location>
</feature>
<gene>
    <name evidence="5" type="ORF">AJ89_03225</name>
</gene>
<dbReference type="Gene3D" id="1.10.287.1490">
    <property type="match status" value="1"/>
</dbReference>
<evidence type="ECO:0000259" key="4">
    <source>
        <dbReference type="Pfam" id="PF10145"/>
    </source>
</evidence>
<feature type="coiled-coil region" evidence="2">
    <location>
        <begin position="489"/>
        <end position="544"/>
    </location>
</feature>
<dbReference type="PANTHER" id="PTHR37813:SF1">
    <property type="entry name" value="FELS-2 PROPHAGE PROTEIN"/>
    <property type="match status" value="1"/>
</dbReference>
<dbReference type="PANTHER" id="PTHR37813">
    <property type="entry name" value="FELS-2 PROPHAGE PROTEIN"/>
    <property type="match status" value="1"/>
</dbReference>
<dbReference type="EMBL" id="JMMZ01000007">
    <property type="protein sequence ID" value="OEU40410.1"/>
    <property type="molecule type" value="Genomic_DNA"/>
</dbReference>
<dbReference type="AlphaFoldDB" id="A0A1E7G615"/>
<keyword evidence="1" id="KW-1188">Viral release from host cell</keyword>
<evidence type="ECO:0000256" key="2">
    <source>
        <dbReference type="SAM" id="Coils"/>
    </source>
</evidence>
<protein>
    <recommendedName>
        <fullName evidence="4">Phage tail tape measure protein domain-containing protein</fullName>
    </recommendedName>
</protein>
<organism evidence="5">
    <name type="scientific">Lactococcus cremoris subsp. cremoris IBB477</name>
    <dbReference type="NCBI Taxonomy" id="1449093"/>
    <lineage>
        <taxon>Bacteria</taxon>
        <taxon>Bacillati</taxon>
        <taxon>Bacillota</taxon>
        <taxon>Bacilli</taxon>
        <taxon>Lactobacillales</taxon>
        <taxon>Streptococcaceae</taxon>
        <taxon>Lactococcus</taxon>
        <taxon>Lactococcus cremoris subsp. cremoris</taxon>
    </lineage>
</organism>
<accession>A0A1E7G615</accession>
<name>A0A1E7G615_LACLC</name>
<proteinExistence type="predicted"/>